<dbReference type="SUPFAM" id="SSF56317">
    <property type="entry name" value="Carbon-nitrogen hydrolase"/>
    <property type="match status" value="1"/>
</dbReference>
<dbReference type="InterPro" id="IPR045254">
    <property type="entry name" value="Nit1/2_C-N_Hydrolase"/>
</dbReference>
<evidence type="ECO:0000256" key="2">
    <source>
        <dbReference type="ARBA" id="ARBA00022801"/>
    </source>
</evidence>
<dbReference type="InterPro" id="IPR001110">
    <property type="entry name" value="UPF0012_CS"/>
</dbReference>
<gene>
    <name evidence="4" type="ORF">SAMN02927930_01251</name>
</gene>
<reference evidence="5" key="1">
    <citation type="submission" date="2016-10" db="EMBL/GenBank/DDBJ databases">
        <authorList>
            <person name="Varghese N."/>
            <person name="Submissions S."/>
        </authorList>
    </citation>
    <scope>NUCLEOTIDE SEQUENCE [LARGE SCALE GENOMIC DNA]</scope>
    <source>
        <strain evidence="5">CGMCC 1.10824</strain>
    </source>
</reference>
<evidence type="ECO:0000259" key="3">
    <source>
        <dbReference type="PROSITE" id="PS50263"/>
    </source>
</evidence>
<evidence type="ECO:0000313" key="4">
    <source>
        <dbReference type="EMBL" id="SDB32852.1"/>
    </source>
</evidence>
<keyword evidence="5" id="KW-1185">Reference proteome</keyword>
<sequence length="289" mass="31849">MSNPTIPQVQLTALQLTSSPDPHQNLQQIEQLLQQLPEHRPQLVVLPEACLCFGAADKRQRQLAELPGQGPLQEALAALAKRYQIWLVAGTFPLIDHVDAVKFSAASLVFNPQGECVARYNKIHLFDVTVADGTKHYRESAWTQPGTDIVTVTTEFGVLGMAVCYDVRFPELFRALRLAGADILLLPSAFTQVTGEAHWHTLTRARAIEQQSYLVAAAQTGVHANGRQTYGHALIIDGWGRILADTDPDQPGIATALADASTLASIRRDIPVIEHFHWSQKVFHATTER</sequence>
<protein>
    <submittedName>
        <fullName evidence="4">Nitrilase</fullName>
    </submittedName>
</protein>
<dbReference type="EMBL" id="FMXN01000006">
    <property type="protein sequence ID" value="SDB32852.1"/>
    <property type="molecule type" value="Genomic_DNA"/>
</dbReference>
<dbReference type="PANTHER" id="PTHR23088:SF27">
    <property type="entry name" value="DEAMINATED GLUTATHIONE AMIDASE"/>
    <property type="match status" value="1"/>
</dbReference>
<accession>A0A1G6CJA4</accession>
<dbReference type="Proteomes" id="UP000199626">
    <property type="component" value="Unassembled WGS sequence"/>
</dbReference>
<dbReference type="STRING" id="1159017.SAMN02927930_01251"/>
<evidence type="ECO:0000313" key="5">
    <source>
        <dbReference type="Proteomes" id="UP000199626"/>
    </source>
</evidence>
<proteinExistence type="inferred from homology"/>
<name>A0A1G6CJA4_9GAMM</name>
<keyword evidence="2" id="KW-0378">Hydrolase</keyword>
<dbReference type="Gene3D" id="3.60.110.10">
    <property type="entry name" value="Carbon-nitrogen hydrolase"/>
    <property type="match status" value="1"/>
</dbReference>
<feature type="domain" description="CN hydrolase" evidence="3">
    <location>
        <begin position="9"/>
        <end position="262"/>
    </location>
</feature>
<dbReference type="OrthoDB" id="9811121at2"/>
<dbReference type="AlphaFoldDB" id="A0A1G6CJA4"/>
<dbReference type="InterPro" id="IPR036526">
    <property type="entry name" value="C-N_Hydrolase_sf"/>
</dbReference>
<dbReference type="PROSITE" id="PS50263">
    <property type="entry name" value="CN_HYDROLASE"/>
    <property type="match status" value="1"/>
</dbReference>
<dbReference type="PROSITE" id="PS01227">
    <property type="entry name" value="UPF0012"/>
    <property type="match status" value="1"/>
</dbReference>
<dbReference type="CDD" id="cd07572">
    <property type="entry name" value="nit"/>
    <property type="match status" value="1"/>
</dbReference>
<comment type="similarity">
    <text evidence="1">Belongs to the carbon-nitrogen hydrolase superfamily. NIT1/NIT2 family.</text>
</comment>
<dbReference type="PANTHER" id="PTHR23088">
    <property type="entry name" value="NITRILASE-RELATED"/>
    <property type="match status" value="1"/>
</dbReference>
<dbReference type="GO" id="GO:0016811">
    <property type="term" value="F:hydrolase activity, acting on carbon-nitrogen (but not peptide) bonds, in linear amides"/>
    <property type="evidence" value="ECO:0007669"/>
    <property type="project" value="InterPro"/>
</dbReference>
<organism evidence="4 5">
    <name type="scientific">Pseudidiomarina indica</name>
    <dbReference type="NCBI Taxonomy" id="1159017"/>
    <lineage>
        <taxon>Bacteria</taxon>
        <taxon>Pseudomonadati</taxon>
        <taxon>Pseudomonadota</taxon>
        <taxon>Gammaproteobacteria</taxon>
        <taxon>Alteromonadales</taxon>
        <taxon>Idiomarinaceae</taxon>
        <taxon>Pseudidiomarina</taxon>
    </lineage>
</organism>
<dbReference type="Pfam" id="PF00795">
    <property type="entry name" value="CN_hydrolase"/>
    <property type="match status" value="1"/>
</dbReference>
<evidence type="ECO:0000256" key="1">
    <source>
        <dbReference type="ARBA" id="ARBA00010613"/>
    </source>
</evidence>
<dbReference type="InterPro" id="IPR003010">
    <property type="entry name" value="C-N_Hydrolase"/>
</dbReference>
<dbReference type="RefSeq" id="WP_092592815.1">
    <property type="nucleotide sequence ID" value="NZ_FMXN01000006.1"/>
</dbReference>